<organism evidence="1">
    <name type="scientific">Medicago truncatula</name>
    <name type="common">Barrel medic</name>
    <name type="synonym">Medicago tribuloides</name>
    <dbReference type="NCBI Taxonomy" id="3880"/>
    <lineage>
        <taxon>Eukaryota</taxon>
        <taxon>Viridiplantae</taxon>
        <taxon>Streptophyta</taxon>
        <taxon>Embryophyta</taxon>
        <taxon>Tracheophyta</taxon>
        <taxon>Spermatophyta</taxon>
        <taxon>Magnoliopsida</taxon>
        <taxon>eudicotyledons</taxon>
        <taxon>Gunneridae</taxon>
        <taxon>Pentapetalae</taxon>
        <taxon>rosids</taxon>
        <taxon>fabids</taxon>
        <taxon>Fabales</taxon>
        <taxon>Fabaceae</taxon>
        <taxon>Papilionoideae</taxon>
        <taxon>50 kb inversion clade</taxon>
        <taxon>NPAAA clade</taxon>
        <taxon>Hologalegina</taxon>
        <taxon>IRL clade</taxon>
        <taxon>Trifolieae</taxon>
        <taxon>Medicago</taxon>
    </lineage>
</organism>
<protein>
    <submittedName>
        <fullName evidence="1">Uncharacterized protein</fullName>
    </submittedName>
</protein>
<reference evidence="1" key="1">
    <citation type="journal article" date="2018" name="Nat. Plants">
        <title>Whole-genome landscape of Medicago truncatula symbiotic genes.</title>
        <authorList>
            <person name="Pecrix Y."/>
            <person name="Gamas P."/>
            <person name="Carrere S."/>
        </authorList>
    </citation>
    <scope>NUCLEOTIDE SEQUENCE</scope>
    <source>
        <tissue evidence="1">Leaves</tissue>
    </source>
</reference>
<dbReference type="AlphaFoldDB" id="A0A396JPS7"/>
<comment type="caution">
    <text evidence="1">The sequence shown here is derived from an EMBL/GenBank/DDBJ whole genome shotgun (WGS) entry which is preliminary data.</text>
</comment>
<dbReference type="Gramene" id="rna4206">
    <property type="protein sequence ID" value="RHN80300.1"/>
    <property type="gene ID" value="gene4206"/>
</dbReference>
<accession>A0A396JPS7</accession>
<dbReference type="EMBL" id="PSQE01000001">
    <property type="protein sequence ID" value="RHN80300.1"/>
    <property type="molecule type" value="Genomic_DNA"/>
</dbReference>
<name>A0A396JPS7_MEDTR</name>
<evidence type="ECO:0000313" key="1">
    <source>
        <dbReference type="EMBL" id="RHN80300.1"/>
    </source>
</evidence>
<proteinExistence type="predicted"/>
<gene>
    <name evidence="1" type="ORF">MtrunA17_Chr1g0186751</name>
</gene>
<dbReference type="Proteomes" id="UP000265566">
    <property type="component" value="Chromosome 1"/>
</dbReference>
<sequence length="54" mass="6058">MFMTQPGRTSRRLNMVISSVVISILLKSYVSEHELLIIPASPPSSSVPGFIWFH</sequence>